<dbReference type="HOGENOM" id="CLU_3002022_0_0_1"/>
<dbReference type="AlphaFoldDB" id="A0A0C9YI32"/>
<proteinExistence type="predicted"/>
<dbReference type="Proteomes" id="UP000054477">
    <property type="component" value="Unassembled WGS sequence"/>
</dbReference>
<sequence length="57" mass="6718">DFKICATVLLYITACTSQSLEWYCSNKQRRGNPDPTMKLKPRKWRVVQWVSSLSQRV</sequence>
<accession>A0A0C9YI32</accession>
<feature type="signal peptide" evidence="1">
    <location>
        <begin position="1"/>
        <end position="17"/>
    </location>
</feature>
<keyword evidence="3" id="KW-1185">Reference proteome</keyword>
<reference evidence="3" key="2">
    <citation type="submission" date="2015-01" db="EMBL/GenBank/DDBJ databases">
        <title>Evolutionary Origins and Diversification of the Mycorrhizal Mutualists.</title>
        <authorList>
            <consortium name="DOE Joint Genome Institute"/>
            <consortium name="Mycorrhizal Genomics Consortium"/>
            <person name="Kohler A."/>
            <person name="Kuo A."/>
            <person name="Nagy L.G."/>
            <person name="Floudas D."/>
            <person name="Copeland A."/>
            <person name="Barry K.W."/>
            <person name="Cichocki N."/>
            <person name="Veneault-Fourrey C."/>
            <person name="LaButti K."/>
            <person name="Lindquist E.A."/>
            <person name="Lipzen A."/>
            <person name="Lundell T."/>
            <person name="Morin E."/>
            <person name="Murat C."/>
            <person name="Riley R."/>
            <person name="Ohm R."/>
            <person name="Sun H."/>
            <person name="Tunlid A."/>
            <person name="Henrissat B."/>
            <person name="Grigoriev I.V."/>
            <person name="Hibbett D.S."/>
            <person name="Martin F."/>
        </authorList>
    </citation>
    <scope>NUCLEOTIDE SEQUENCE [LARGE SCALE GENOMIC DNA]</scope>
    <source>
        <strain evidence="3">LaAM-08-1</strain>
    </source>
</reference>
<dbReference type="OrthoDB" id="10432925at2759"/>
<evidence type="ECO:0000313" key="2">
    <source>
        <dbReference type="EMBL" id="KIK09952.1"/>
    </source>
</evidence>
<name>A0A0C9YI32_9AGAR</name>
<evidence type="ECO:0000256" key="1">
    <source>
        <dbReference type="SAM" id="SignalP"/>
    </source>
</evidence>
<evidence type="ECO:0000313" key="3">
    <source>
        <dbReference type="Proteomes" id="UP000054477"/>
    </source>
</evidence>
<feature type="non-terminal residue" evidence="2">
    <location>
        <position position="1"/>
    </location>
</feature>
<feature type="chain" id="PRO_5002206730" evidence="1">
    <location>
        <begin position="18"/>
        <end position="57"/>
    </location>
</feature>
<organism evidence="2 3">
    <name type="scientific">Laccaria amethystina LaAM-08-1</name>
    <dbReference type="NCBI Taxonomy" id="1095629"/>
    <lineage>
        <taxon>Eukaryota</taxon>
        <taxon>Fungi</taxon>
        <taxon>Dikarya</taxon>
        <taxon>Basidiomycota</taxon>
        <taxon>Agaricomycotina</taxon>
        <taxon>Agaricomycetes</taxon>
        <taxon>Agaricomycetidae</taxon>
        <taxon>Agaricales</taxon>
        <taxon>Agaricineae</taxon>
        <taxon>Hydnangiaceae</taxon>
        <taxon>Laccaria</taxon>
    </lineage>
</organism>
<gene>
    <name evidence="2" type="ORF">K443DRAFT_305924</name>
</gene>
<protein>
    <submittedName>
        <fullName evidence="2">Uncharacterized protein</fullName>
    </submittedName>
</protein>
<reference evidence="2 3" key="1">
    <citation type="submission" date="2014-04" db="EMBL/GenBank/DDBJ databases">
        <authorList>
            <consortium name="DOE Joint Genome Institute"/>
            <person name="Kuo A."/>
            <person name="Kohler A."/>
            <person name="Nagy L.G."/>
            <person name="Floudas D."/>
            <person name="Copeland A."/>
            <person name="Barry K.W."/>
            <person name="Cichocki N."/>
            <person name="Veneault-Fourrey C."/>
            <person name="LaButti K."/>
            <person name="Lindquist E.A."/>
            <person name="Lipzen A."/>
            <person name="Lundell T."/>
            <person name="Morin E."/>
            <person name="Murat C."/>
            <person name="Sun H."/>
            <person name="Tunlid A."/>
            <person name="Henrissat B."/>
            <person name="Grigoriev I.V."/>
            <person name="Hibbett D.S."/>
            <person name="Martin F."/>
            <person name="Nordberg H.P."/>
            <person name="Cantor M.N."/>
            <person name="Hua S.X."/>
        </authorList>
    </citation>
    <scope>NUCLEOTIDE SEQUENCE [LARGE SCALE GENOMIC DNA]</scope>
    <source>
        <strain evidence="2 3">LaAM-08-1</strain>
    </source>
</reference>
<keyword evidence="1" id="KW-0732">Signal</keyword>
<dbReference type="EMBL" id="KN838537">
    <property type="protein sequence ID" value="KIK09952.1"/>
    <property type="molecule type" value="Genomic_DNA"/>
</dbReference>